<evidence type="ECO:0000256" key="1">
    <source>
        <dbReference type="SAM" id="MobiDB-lite"/>
    </source>
</evidence>
<organism evidence="2 3">
    <name type="scientific">Araneus ventricosus</name>
    <name type="common">Orbweaver spider</name>
    <name type="synonym">Epeira ventricosa</name>
    <dbReference type="NCBI Taxonomy" id="182803"/>
    <lineage>
        <taxon>Eukaryota</taxon>
        <taxon>Metazoa</taxon>
        <taxon>Ecdysozoa</taxon>
        <taxon>Arthropoda</taxon>
        <taxon>Chelicerata</taxon>
        <taxon>Arachnida</taxon>
        <taxon>Araneae</taxon>
        <taxon>Araneomorphae</taxon>
        <taxon>Entelegynae</taxon>
        <taxon>Araneoidea</taxon>
        <taxon>Araneidae</taxon>
        <taxon>Araneus</taxon>
    </lineage>
</organism>
<sequence>MLPHAPGVQMQPIPEDAIDQESEDEDKENPDERISIRASEKRIACDEEFSDSEDEGDGRRDVRSHRPKKKHKNDDADVAKKETDIKAEKEDRKPDAAASDNKGTSA</sequence>
<proteinExistence type="predicted"/>
<gene>
    <name evidence="2" type="primary">HDAC2_4</name>
    <name evidence="2" type="ORF">AVEN_222824_1</name>
</gene>
<accession>A0A4Y2GYT6</accession>
<comment type="caution">
    <text evidence="2">The sequence shown here is derived from an EMBL/GenBank/DDBJ whole genome shotgun (WGS) entry which is preliminary data.</text>
</comment>
<feature type="compositionally biased region" description="Basic and acidic residues" evidence="1">
    <location>
        <begin position="30"/>
        <end position="45"/>
    </location>
</feature>
<dbReference type="OrthoDB" id="1918432at2759"/>
<dbReference type="Proteomes" id="UP000499080">
    <property type="component" value="Unassembled WGS sequence"/>
</dbReference>
<reference evidence="2 3" key="1">
    <citation type="journal article" date="2019" name="Sci. Rep.">
        <title>Orb-weaving spider Araneus ventricosus genome elucidates the spidroin gene catalogue.</title>
        <authorList>
            <person name="Kono N."/>
            <person name="Nakamura H."/>
            <person name="Ohtoshi R."/>
            <person name="Moran D.A.P."/>
            <person name="Shinohara A."/>
            <person name="Yoshida Y."/>
            <person name="Fujiwara M."/>
            <person name="Mori M."/>
            <person name="Tomita M."/>
            <person name="Arakawa K."/>
        </authorList>
    </citation>
    <scope>NUCLEOTIDE SEQUENCE [LARGE SCALE GENOMIC DNA]</scope>
</reference>
<name>A0A4Y2GYT6_ARAVE</name>
<evidence type="ECO:0000313" key="3">
    <source>
        <dbReference type="Proteomes" id="UP000499080"/>
    </source>
</evidence>
<feature type="compositionally biased region" description="Basic residues" evidence="1">
    <location>
        <begin position="62"/>
        <end position="71"/>
    </location>
</feature>
<feature type="compositionally biased region" description="Basic and acidic residues" evidence="1">
    <location>
        <begin position="72"/>
        <end position="95"/>
    </location>
</feature>
<feature type="compositionally biased region" description="Acidic residues" evidence="1">
    <location>
        <begin position="16"/>
        <end position="29"/>
    </location>
</feature>
<protein>
    <submittedName>
        <fullName evidence="2">Histone deacetylase 2</fullName>
    </submittedName>
</protein>
<feature type="region of interest" description="Disordered" evidence="1">
    <location>
        <begin position="1"/>
        <end position="106"/>
    </location>
</feature>
<dbReference type="AlphaFoldDB" id="A0A4Y2GYT6"/>
<dbReference type="EMBL" id="BGPR01001620">
    <property type="protein sequence ID" value="GBM58059.1"/>
    <property type="molecule type" value="Genomic_DNA"/>
</dbReference>
<evidence type="ECO:0000313" key="2">
    <source>
        <dbReference type="EMBL" id="GBM58059.1"/>
    </source>
</evidence>
<keyword evidence="3" id="KW-1185">Reference proteome</keyword>
<feature type="compositionally biased region" description="Acidic residues" evidence="1">
    <location>
        <begin position="46"/>
        <end position="56"/>
    </location>
</feature>